<feature type="chain" id="PRO_5040478002" evidence="1">
    <location>
        <begin position="25"/>
        <end position="204"/>
    </location>
</feature>
<organism evidence="2 3">
    <name type="scientific">Rhodocollybia butyracea</name>
    <dbReference type="NCBI Taxonomy" id="206335"/>
    <lineage>
        <taxon>Eukaryota</taxon>
        <taxon>Fungi</taxon>
        <taxon>Dikarya</taxon>
        <taxon>Basidiomycota</taxon>
        <taxon>Agaricomycotina</taxon>
        <taxon>Agaricomycetes</taxon>
        <taxon>Agaricomycetidae</taxon>
        <taxon>Agaricales</taxon>
        <taxon>Marasmiineae</taxon>
        <taxon>Omphalotaceae</taxon>
        <taxon>Rhodocollybia</taxon>
    </lineage>
</organism>
<evidence type="ECO:0000313" key="3">
    <source>
        <dbReference type="Proteomes" id="UP000772434"/>
    </source>
</evidence>
<accession>A0A9P5P4X9</accession>
<feature type="signal peptide" evidence="1">
    <location>
        <begin position="1"/>
        <end position="24"/>
    </location>
</feature>
<proteinExistence type="predicted"/>
<dbReference type="AlphaFoldDB" id="A0A9P5P4X9"/>
<keyword evidence="3" id="KW-1185">Reference proteome</keyword>
<comment type="caution">
    <text evidence="2">The sequence shown here is derived from an EMBL/GenBank/DDBJ whole genome shotgun (WGS) entry which is preliminary data.</text>
</comment>
<evidence type="ECO:0000256" key="1">
    <source>
        <dbReference type="SAM" id="SignalP"/>
    </source>
</evidence>
<dbReference type="OrthoDB" id="2686689at2759"/>
<keyword evidence="1" id="KW-0732">Signal</keyword>
<gene>
    <name evidence="2" type="ORF">BDP27DRAFT_1437317</name>
</gene>
<dbReference type="EMBL" id="JADNRY010000789">
    <property type="protein sequence ID" value="KAF9026984.1"/>
    <property type="molecule type" value="Genomic_DNA"/>
</dbReference>
<sequence length="204" mass="23288">MNPLLTKFSVILCVLFSLVAVSWAPNVSSTTSVSNLTPNQNHGLLSAFRAHYEQFQGLLVNVYTEETDPFLLQLLGEDLEEFGRTVEQVLYFNFFNYCELKTVKKHPDIFESEELQTLRTGVQLMIGDLQALYNQRVESSHNGRPAIIFSEYTRIEDVRVRLSILSFSGGPTVIRLHQALVISLVFHVERFIVIFLTLELPHLV</sequence>
<dbReference type="Proteomes" id="UP000772434">
    <property type="component" value="Unassembled WGS sequence"/>
</dbReference>
<reference evidence="2" key="1">
    <citation type="submission" date="2020-11" db="EMBL/GenBank/DDBJ databases">
        <authorList>
            <consortium name="DOE Joint Genome Institute"/>
            <person name="Ahrendt S."/>
            <person name="Riley R."/>
            <person name="Andreopoulos W."/>
            <person name="Labutti K."/>
            <person name="Pangilinan J."/>
            <person name="Ruiz-Duenas F.J."/>
            <person name="Barrasa J.M."/>
            <person name="Sanchez-Garcia M."/>
            <person name="Camarero S."/>
            <person name="Miyauchi S."/>
            <person name="Serrano A."/>
            <person name="Linde D."/>
            <person name="Babiker R."/>
            <person name="Drula E."/>
            <person name="Ayuso-Fernandez I."/>
            <person name="Pacheco R."/>
            <person name="Padilla G."/>
            <person name="Ferreira P."/>
            <person name="Barriuso J."/>
            <person name="Kellner H."/>
            <person name="Castanera R."/>
            <person name="Alfaro M."/>
            <person name="Ramirez L."/>
            <person name="Pisabarro A.G."/>
            <person name="Kuo A."/>
            <person name="Tritt A."/>
            <person name="Lipzen A."/>
            <person name="He G."/>
            <person name="Yan M."/>
            <person name="Ng V."/>
            <person name="Cullen D."/>
            <person name="Martin F."/>
            <person name="Rosso M.-N."/>
            <person name="Henrissat B."/>
            <person name="Hibbett D."/>
            <person name="Martinez A.T."/>
            <person name="Grigoriev I.V."/>
        </authorList>
    </citation>
    <scope>NUCLEOTIDE SEQUENCE</scope>
    <source>
        <strain evidence="2">AH 40177</strain>
    </source>
</reference>
<protein>
    <submittedName>
        <fullName evidence="2">Uncharacterized protein</fullName>
    </submittedName>
</protein>
<evidence type="ECO:0000313" key="2">
    <source>
        <dbReference type="EMBL" id="KAF9026984.1"/>
    </source>
</evidence>
<name>A0A9P5P4X9_9AGAR</name>